<reference evidence="1 2" key="1">
    <citation type="journal article" date="2012" name="J. Bacteriol.">
        <title>Draft Genome Sequence of Sinorhizobium meliloti CCNWSX0020, a Nitrogen-Fixing Symbiont with Copper Tolerance Capability Isolated from Lead-Zinc Mine Tailings.</title>
        <authorList>
            <person name="Li Z."/>
            <person name="Ma Z."/>
            <person name="Hao X."/>
            <person name="Wei G."/>
        </authorList>
    </citation>
    <scope>NUCLEOTIDE SEQUENCE [LARGE SCALE GENOMIC DNA]</scope>
    <source>
        <strain evidence="1 2">CCNWSX0020</strain>
    </source>
</reference>
<proteinExistence type="predicted"/>
<evidence type="ECO:0000313" key="2">
    <source>
        <dbReference type="Proteomes" id="UP000004038"/>
    </source>
</evidence>
<dbReference type="AlphaFoldDB" id="H0G2V7"/>
<name>H0G2V7_RHIML</name>
<sequence>MPMIVKPTLICAIGDASAVAKDIDKAEPRKFSP</sequence>
<dbReference type="EMBL" id="AGVV01000039">
    <property type="protein sequence ID" value="EHK76328.1"/>
    <property type="molecule type" value="Genomic_DNA"/>
</dbReference>
<organism evidence="1 2">
    <name type="scientific">Sinorhizobium meliloti CCNWSX0020</name>
    <dbReference type="NCBI Taxonomy" id="1107881"/>
    <lineage>
        <taxon>Bacteria</taxon>
        <taxon>Pseudomonadati</taxon>
        <taxon>Pseudomonadota</taxon>
        <taxon>Alphaproteobacteria</taxon>
        <taxon>Hyphomicrobiales</taxon>
        <taxon>Rhizobiaceae</taxon>
        <taxon>Sinorhizobium/Ensifer group</taxon>
        <taxon>Sinorhizobium</taxon>
    </lineage>
</organism>
<protein>
    <submittedName>
        <fullName evidence="1">Uncharacterized protein</fullName>
    </submittedName>
</protein>
<accession>H0G2V7</accession>
<evidence type="ECO:0000313" key="1">
    <source>
        <dbReference type="EMBL" id="EHK76328.1"/>
    </source>
</evidence>
<dbReference type="Proteomes" id="UP000004038">
    <property type="component" value="Unassembled WGS sequence"/>
</dbReference>
<gene>
    <name evidence="1" type="ORF">SM0020_19001</name>
</gene>